<dbReference type="KEGG" id="mtm:MYCTH_108098"/>
<feature type="region of interest" description="Disordered" evidence="1">
    <location>
        <begin position="1"/>
        <end position="55"/>
    </location>
</feature>
<protein>
    <submittedName>
        <fullName evidence="2">Uncharacterized protein</fullName>
    </submittedName>
</protein>
<gene>
    <name evidence="2" type="ORF">MYCTH_108098</name>
</gene>
<reference evidence="2 3" key="1">
    <citation type="journal article" date="2011" name="Nat. Biotechnol.">
        <title>Comparative genomic analysis of the thermophilic biomass-degrading fungi Myceliophthora thermophila and Thielavia terrestris.</title>
        <authorList>
            <person name="Berka R.M."/>
            <person name="Grigoriev I.V."/>
            <person name="Otillar R."/>
            <person name="Salamov A."/>
            <person name="Grimwood J."/>
            <person name="Reid I."/>
            <person name="Ishmael N."/>
            <person name="John T."/>
            <person name="Darmond C."/>
            <person name="Moisan M.-C."/>
            <person name="Henrissat B."/>
            <person name="Coutinho P.M."/>
            <person name="Lombard V."/>
            <person name="Natvig D.O."/>
            <person name="Lindquist E."/>
            <person name="Schmutz J."/>
            <person name="Lucas S."/>
            <person name="Harris P."/>
            <person name="Powlowski J."/>
            <person name="Bellemare A."/>
            <person name="Taylor D."/>
            <person name="Butler G."/>
            <person name="de Vries R.P."/>
            <person name="Allijn I.E."/>
            <person name="van den Brink J."/>
            <person name="Ushinsky S."/>
            <person name="Storms R."/>
            <person name="Powell A.J."/>
            <person name="Paulsen I.T."/>
            <person name="Elbourne L.D.H."/>
            <person name="Baker S.E."/>
            <person name="Magnuson J."/>
            <person name="LaBoissiere S."/>
            <person name="Clutterbuck A.J."/>
            <person name="Martinez D."/>
            <person name="Wogulis M."/>
            <person name="de Leon A.L."/>
            <person name="Rey M.W."/>
            <person name="Tsang A."/>
        </authorList>
    </citation>
    <scope>NUCLEOTIDE SEQUENCE [LARGE SCALE GENOMIC DNA]</scope>
    <source>
        <strain evidence="3">ATCC 42464 / BCRC 31852 / DSM 1799</strain>
    </source>
</reference>
<feature type="non-terminal residue" evidence="2">
    <location>
        <position position="1"/>
    </location>
</feature>
<sequence length="147" mass="16082">DRSYQDRDGCRPGPCGSSCRRRRPRYHRGSGRRGEEGGGCCSGSCPGRRAHTGSHRRGCCPRAHARRRGRPCRPCRPCGRDNSRHRRSCRPCRSSCCCSCDGAHTGSGCRTRGEEGRCGGGPPRCRDRLISLPLLCSPGDSIRLLIS</sequence>
<organism evidence="2 3">
    <name type="scientific">Thermothelomyces thermophilus (strain ATCC 42464 / BCRC 31852 / DSM 1799)</name>
    <name type="common">Sporotrichum thermophile</name>
    <dbReference type="NCBI Taxonomy" id="573729"/>
    <lineage>
        <taxon>Eukaryota</taxon>
        <taxon>Fungi</taxon>
        <taxon>Dikarya</taxon>
        <taxon>Ascomycota</taxon>
        <taxon>Pezizomycotina</taxon>
        <taxon>Sordariomycetes</taxon>
        <taxon>Sordariomycetidae</taxon>
        <taxon>Sordariales</taxon>
        <taxon>Chaetomiaceae</taxon>
        <taxon>Thermothelomyces</taxon>
    </lineage>
</organism>
<evidence type="ECO:0000313" key="2">
    <source>
        <dbReference type="EMBL" id="AEO59074.1"/>
    </source>
</evidence>
<name>G2QF45_THET4</name>
<feature type="compositionally biased region" description="Basic residues" evidence="1">
    <location>
        <begin position="19"/>
        <end position="31"/>
    </location>
</feature>
<evidence type="ECO:0000313" key="3">
    <source>
        <dbReference type="Proteomes" id="UP000007322"/>
    </source>
</evidence>
<accession>G2QF45</accession>
<dbReference type="EMBL" id="CP003005">
    <property type="protein sequence ID" value="AEO59074.1"/>
    <property type="molecule type" value="Genomic_DNA"/>
</dbReference>
<keyword evidence="3" id="KW-1185">Reference proteome</keyword>
<evidence type="ECO:0000256" key="1">
    <source>
        <dbReference type="SAM" id="MobiDB-lite"/>
    </source>
</evidence>
<dbReference type="AlphaFoldDB" id="G2QF45"/>
<dbReference type="RefSeq" id="XP_003664319.1">
    <property type="nucleotide sequence ID" value="XM_003664271.1"/>
</dbReference>
<dbReference type="HOGENOM" id="CLU_1772624_0_0_1"/>
<dbReference type="Proteomes" id="UP000007322">
    <property type="component" value="Chromosome 4"/>
</dbReference>
<dbReference type="InParanoid" id="G2QF45"/>
<dbReference type="GeneID" id="11514106"/>
<dbReference type="VEuPathDB" id="FungiDB:MYCTH_108098"/>
<proteinExistence type="predicted"/>
<feature type="compositionally biased region" description="Basic and acidic residues" evidence="1">
    <location>
        <begin position="1"/>
        <end position="10"/>
    </location>
</feature>